<dbReference type="InterPro" id="IPR030395">
    <property type="entry name" value="GP_PDE_dom"/>
</dbReference>
<evidence type="ECO:0000256" key="4">
    <source>
        <dbReference type="ARBA" id="ARBA00022798"/>
    </source>
</evidence>
<dbReference type="Gene3D" id="3.20.20.190">
    <property type="entry name" value="Phosphatidylinositol (PI) phosphodiesterase"/>
    <property type="match status" value="1"/>
</dbReference>
<dbReference type="PANTHER" id="PTHR43620:SF7">
    <property type="entry name" value="GLYCEROPHOSPHODIESTER PHOSPHODIESTERASE GDPD5-RELATED"/>
    <property type="match status" value="1"/>
</dbReference>
<dbReference type="GO" id="GO:0006629">
    <property type="term" value="P:lipid metabolic process"/>
    <property type="evidence" value="ECO:0007669"/>
    <property type="project" value="InterPro"/>
</dbReference>
<evidence type="ECO:0000256" key="3">
    <source>
        <dbReference type="ARBA" id="ARBA00022729"/>
    </source>
</evidence>
<keyword evidence="3" id="KW-0732">Signal</keyword>
<keyword evidence="4" id="KW-0319">Glycerol metabolism</keyword>
<feature type="domain" description="GP-PDE" evidence="8">
    <location>
        <begin position="105"/>
        <end position="449"/>
    </location>
</feature>
<feature type="compositionally biased region" description="Polar residues" evidence="7">
    <location>
        <begin position="84"/>
        <end position="94"/>
    </location>
</feature>
<dbReference type="GO" id="GO:0006071">
    <property type="term" value="P:glycerol metabolic process"/>
    <property type="evidence" value="ECO:0007669"/>
    <property type="project" value="UniProtKB-KW"/>
</dbReference>
<evidence type="ECO:0000256" key="6">
    <source>
        <dbReference type="ARBA" id="ARBA00047512"/>
    </source>
</evidence>
<sequence length="460" mass="49083">MASSAAAQTTRPSVLSAAFKPKVSPESERLKILDAVARSLPAAATIACPSAIAASGFTFATHDASGGRDDWRHHRHGHGRGRGQSSTKAEHSGTSPMAHWSAAAIVGIAHRGASAELPEHTRGAYELAVAEGADFIECDVVLTADLVPLCRHEPNLINSTDAAAKFPDRWRNYTIDGEMVTGIFSVDLTAAEVSTLRAVQPWPFRNQSYNGRFRIATLADYLEVALSANGNVGIYPETKHPTWTNSLPTLRAANTSLEDILLGALTAAGFGAPLYSDAWTQRPIFLQSFEASSLRYLAARTCAPMVLLLGDWEGWVAPDTGHTLAQLTEDSSLAEITQWAAAVGPSKRTLVSWQSGEVRGDSMGSAAHRQARQTKGGGGGGRYVSSGLVERFHAHGLLVHTYTVRPEPRFFLPHLEAGDVTAEYELLLGAEVAADGVFTDHMPSLKDWKNIQIGAAAAAA</sequence>
<evidence type="ECO:0000259" key="8">
    <source>
        <dbReference type="PROSITE" id="PS51704"/>
    </source>
</evidence>
<name>A0A8J4C0I3_9CHLO</name>
<keyword evidence="5" id="KW-0378">Hydrolase</keyword>
<keyword evidence="10" id="KW-1185">Reference proteome</keyword>
<dbReference type="OrthoDB" id="1058301at2759"/>
<feature type="region of interest" description="Disordered" evidence="7">
    <location>
        <begin position="64"/>
        <end position="94"/>
    </location>
</feature>
<comment type="catalytic activity">
    <reaction evidence="6">
        <text>a sn-glycero-3-phosphodiester + H2O = an alcohol + sn-glycerol 3-phosphate + H(+)</text>
        <dbReference type="Rhea" id="RHEA:12969"/>
        <dbReference type="ChEBI" id="CHEBI:15377"/>
        <dbReference type="ChEBI" id="CHEBI:15378"/>
        <dbReference type="ChEBI" id="CHEBI:30879"/>
        <dbReference type="ChEBI" id="CHEBI:57597"/>
        <dbReference type="ChEBI" id="CHEBI:83408"/>
        <dbReference type="EC" id="3.1.4.46"/>
    </reaction>
</comment>
<organism evidence="9 10">
    <name type="scientific">Volvox reticuliferus</name>
    <dbReference type="NCBI Taxonomy" id="1737510"/>
    <lineage>
        <taxon>Eukaryota</taxon>
        <taxon>Viridiplantae</taxon>
        <taxon>Chlorophyta</taxon>
        <taxon>core chlorophytes</taxon>
        <taxon>Chlorophyceae</taxon>
        <taxon>CS clade</taxon>
        <taxon>Chlamydomonadales</taxon>
        <taxon>Volvocaceae</taxon>
        <taxon>Volvox</taxon>
    </lineage>
</organism>
<dbReference type="PANTHER" id="PTHR43620">
    <property type="entry name" value="GLYCEROPHOSPHORYL DIESTER PHOSPHODIESTERASE"/>
    <property type="match status" value="1"/>
</dbReference>
<dbReference type="GO" id="GO:0008889">
    <property type="term" value="F:glycerophosphodiester phosphodiesterase activity"/>
    <property type="evidence" value="ECO:0007669"/>
    <property type="project" value="UniProtKB-EC"/>
</dbReference>
<evidence type="ECO:0000256" key="2">
    <source>
        <dbReference type="ARBA" id="ARBA00012247"/>
    </source>
</evidence>
<dbReference type="Pfam" id="PF03009">
    <property type="entry name" value="GDPD"/>
    <property type="match status" value="1"/>
</dbReference>
<reference evidence="9" key="1">
    <citation type="journal article" date="2021" name="Proc. Natl. Acad. Sci. U.S.A.">
        <title>Three genomes in the algal genus Volvox reveal the fate of a haploid sex-determining region after a transition to homothallism.</title>
        <authorList>
            <person name="Yamamoto K."/>
            <person name="Hamaji T."/>
            <person name="Kawai-Toyooka H."/>
            <person name="Matsuzaki R."/>
            <person name="Takahashi F."/>
            <person name="Nishimura Y."/>
            <person name="Kawachi M."/>
            <person name="Noguchi H."/>
            <person name="Minakuchi Y."/>
            <person name="Umen J.G."/>
            <person name="Toyoda A."/>
            <person name="Nozaki H."/>
        </authorList>
    </citation>
    <scope>NUCLEOTIDE SEQUENCE</scope>
    <source>
        <strain evidence="9">NIES-3786</strain>
    </source>
</reference>
<dbReference type="SUPFAM" id="SSF51695">
    <property type="entry name" value="PLC-like phosphodiesterases"/>
    <property type="match status" value="1"/>
</dbReference>
<evidence type="ECO:0000256" key="1">
    <source>
        <dbReference type="ARBA" id="ARBA00007277"/>
    </source>
</evidence>
<dbReference type="EMBL" id="BNCP01000004">
    <property type="protein sequence ID" value="GIL73019.1"/>
    <property type="molecule type" value="Genomic_DNA"/>
</dbReference>
<dbReference type="Proteomes" id="UP000747110">
    <property type="component" value="Unassembled WGS sequence"/>
</dbReference>
<feature type="region of interest" description="Disordered" evidence="7">
    <location>
        <begin position="1"/>
        <end position="21"/>
    </location>
</feature>
<evidence type="ECO:0000313" key="9">
    <source>
        <dbReference type="EMBL" id="GIL73019.1"/>
    </source>
</evidence>
<comment type="similarity">
    <text evidence="1">Belongs to the glycerophosphoryl diester phosphodiesterase family.</text>
</comment>
<proteinExistence type="inferred from homology"/>
<evidence type="ECO:0000256" key="7">
    <source>
        <dbReference type="SAM" id="MobiDB-lite"/>
    </source>
</evidence>
<feature type="region of interest" description="Disordered" evidence="7">
    <location>
        <begin position="361"/>
        <end position="380"/>
    </location>
</feature>
<dbReference type="InterPro" id="IPR017946">
    <property type="entry name" value="PLC-like_Pdiesterase_TIM-brl"/>
</dbReference>
<dbReference type="PROSITE" id="PS51704">
    <property type="entry name" value="GP_PDE"/>
    <property type="match status" value="1"/>
</dbReference>
<protein>
    <recommendedName>
        <fullName evidence="2">glycerophosphodiester phosphodiesterase</fullName>
        <ecNumber evidence="2">3.1.4.46</ecNumber>
    </recommendedName>
</protein>
<gene>
    <name evidence="9" type="ORF">Vretifemale_3264</name>
</gene>
<dbReference type="AlphaFoldDB" id="A0A8J4C0I3"/>
<evidence type="ECO:0000256" key="5">
    <source>
        <dbReference type="ARBA" id="ARBA00022801"/>
    </source>
</evidence>
<accession>A0A8J4C0I3</accession>
<comment type="caution">
    <text evidence="9">The sequence shown here is derived from an EMBL/GenBank/DDBJ whole genome shotgun (WGS) entry which is preliminary data.</text>
</comment>
<feature type="compositionally biased region" description="Polar residues" evidence="7">
    <location>
        <begin position="1"/>
        <end position="13"/>
    </location>
</feature>
<evidence type="ECO:0000313" key="10">
    <source>
        <dbReference type="Proteomes" id="UP000747110"/>
    </source>
</evidence>
<dbReference type="EC" id="3.1.4.46" evidence="2"/>